<protein>
    <recommendedName>
        <fullName evidence="8">RNA helicase</fullName>
    </recommendedName>
</protein>
<evidence type="ECO:0000256" key="1">
    <source>
        <dbReference type="ARBA" id="ARBA00022741"/>
    </source>
</evidence>
<dbReference type="Gene3D" id="1.20.120.1080">
    <property type="match status" value="1"/>
</dbReference>
<evidence type="ECO:0000259" key="4">
    <source>
        <dbReference type="PROSITE" id="PS51192"/>
    </source>
</evidence>
<dbReference type="InterPro" id="IPR001650">
    <property type="entry name" value="Helicase_C-like"/>
</dbReference>
<gene>
    <name evidence="6" type="ORF">PENSTE_c010G07764</name>
</gene>
<dbReference type="Pfam" id="PF07717">
    <property type="entry name" value="OB_NTP_bind"/>
    <property type="match status" value="1"/>
</dbReference>
<accession>A0A1V6T7N7</accession>
<feature type="domain" description="Helicase C-terminal" evidence="5">
    <location>
        <begin position="758"/>
        <end position="932"/>
    </location>
</feature>
<dbReference type="SMART" id="SM00487">
    <property type="entry name" value="DEXDc"/>
    <property type="match status" value="1"/>
</dbReference>
<dbReference type="OrthoDB" id="5600252at2759"/>
<name>A0A1V6T7N7_9EURO</name>
<dbReference type="PANTHER" id="PTHR18934:SF203">
    <property type="entry name" value="ATP-DEPENDENT RNA HELICASE A"/>
    <property type="match status" value="1"/>
</dbReference>
<dbReference type="InterPro" id="IPR007502">
    <property type="entry name" value="Helicase-assoc_dom"/>
</dbReference>
<proteinExistence type="predicted"/>
<dbReference type="InterPro" id="IPR011709">
    <property type="entry name" value="DEAD-box_helicase_OB_fold"/>
</dbReference>
<feature type="region of interest" description="Disordered" evidence="3">
    <location>
        <begin position="1298"/>
        <end position="1326"/>
    </location>
</feature>
<dbReference type="Pfam" id="PF00271">
    <property type="entry name" value="Helicase_C"/>
    <property type="match status" value="1"/>
</dbReference>
<dbReference type="PROSITE" id="PS51194">
    <property type="entry name" value="HELICASE_CTER"/>
    <property type="match status" value="1"/>
</dbReference>
<keyword evidence="7" id="KW-1185">Reference proteome</keyword>
<feature type="region of interest" description="Disordered" evidence="3">
    <location>
        <begin position="340"/>
        <end position="371"/>
    </location>
</feature>
<evidence type="ECO:0000259" key="5">
    <source>
        <dbReference type="PROSITE" id="PS51194"/>
    </source>
</evidence>
<dbReference type="SMART" id="SM00490">
    <property type="entry name" value="HELICc"/>
    <property type="match status" value="1"/>
</dbReference>
<evidence type="ECO:0008006" key="8">
    <source>
        <dbReference type="Google" id="ProtNLM"/>
    </source>
</evidence>
<evidence type="ECO:0000313" key="7">
    <source>
        <dbReference type="Proteomes" id="UP000191285"/>
    </source>
</evidence>
<dbReference type="GO" id="GO:0004386">
    <property type="term" value="F:helicase activity"/>
    <property type="evidence" value="ECO:0007669"/>
    <property type="project" value="TreeGrafter"/>
</dbReference>
<dbReference type="Gene3D" id="3.40.50.300">
    <property type="entry name" value="P-loop containing nucleotide triphosphate hydrolases"/>
    <property type="match status" value="2"/>
</dbReference>
<dbReference type="Proteomes" id="UP000191285">
    <property type="component" value="Unassembled WGS sequence"/>
</dbReference>
<feature type="region of interest" description="Disordered" evidence="3">
    <location>
        <begin position="99"/>
        <end position="126"/>
    </location>
</feature>
<dbReference type="EMBL" id="MLKD01000010">
    <property type="protein sequence ID" value="OQE22367.1"/>
    <property type="molecule type" value="Genomic_DNA"/>
</dbReference>
<evidence type="ECO:0000256" key="2">
    <source>
        <dbReference type="ARBA" id="ARBA00022840"/>
    </source>
</evidence>
<dbReference type="InterPro" id="IPR014001">
    <property type="entry name" value="Helicase_ATP-bd"/>
</dbReference>
<dbReference type="PANTHER" id="PTHR18934">
    <property type="entry name" value="ATP-DEPENDENT RNA HELICASE"/>
    <property type="match status" value="1"/>
</dbReference>
<reference evidence="7" key="1">
    <citation type="journal article" date="2017" name="Nat. Microbiol.">
        <title>Global analysis of biosynthetic gene clusters reveals vast potential of secondary metabolite production in Penicillium species.</title>
        <authorList>
            <person name="Nielsen J.C."/>
            <person name="Grijseels S."/>
            <person name="Prigent S."/>
            <person name="Ji B."/>
            <person name="Dainat J."/>
            <person name="Nielsen K.F."/>
            <person name="Frisvad J.C."/>
            <person name="Workman M."/>
            <person name="Nielsen J."/>
        </authorList>
    </citation>
    <scope>NUCLEOTIDE SEQUENCE [LARGE SCALE GENOMIC DNA]</scope>
    <source>
        <strain evidence="7">IBT 24891</strain>
    </source>
</reference>
<comment type="caution">
    <text evidence="6">The sequence shown here is derived from an EMBL/GenBank/DDBJ whole genome shotgun (WGS) entry which is preliminary data.</text>
</comment>
<dbReference type="InterPro" id="IPR027417">
    <property type="entry name" value="P-loop_NTPase"/>
</dbReference>
<dbReference type="CDD" id="cd17917">
    <property type="entry name" value="DEXHc_RHA-like"/>
    <property type="match status" value="1"/>
</dbReference>
<dbReference type="STRING" id="303698.A0A1V6T7N7"/>
<dbReference type="GO" id="GO:0003723">
    <property type="term" value="F:RNA binding"/>
    <property type="evidence" value="ECO:0007669"/>
    <property type="project" value="TreeGrafter"/>
</dbReference>
<organism evidence="6 7">
    <name type="scientific">Penicillium steckii</name>
    <dbReference type="NCBI Taxonomy" id="303698"/>
    <lineage>
        <taxon>Eukaryota</taxon>
        <taxon>Fungi</taxon>
        <taxon>Dikarya</taxon>
        <taxon>Ascomycota</taxon>
        <taxon>Pezizomycotina</taxon>
        <taxon>Eurotiomycetes</taxon>
        <taxon>Eurotiomycetidae</taxon>
        <taxon>Eurotiales</taxon>
        <taxon>Aspergillaceae</taxon>
        <taxon>Penicillium</taxon>
    </lineage>
</organism>
<dbReference type="GO" id="GO:0005524">
    <property type="term" value="F:ATP binding"/>
    <property type="evidence" value="ECO:0007669"/>
    <property type="project" value="UniProtKB-KW"/>
</dbReference>
<dbReference type="SMART" id="SM00847">
    <property type="entry name" value="HA2"/>
    <property type="match status" value="1"/>
</dbReference>
<dbReference type="SUPFAM" id="SSF52540">
    <property type="entry name" value="P-loop containing nucleoside triphosphate hydrolases"/>
    <property type="match status" value="1"/>
</dbReference>
<evidence type="ECO:0000313" key="6">
    <source>
        <dbReference type="EMBL" id="OQE22367.1"/>
    </source>
</evidence>
<dbReference type="InterPro" id="IPR011545">
    <property type="entry name" value="DEAD/DEAH_box_helicase_dom"/>
</dbReference>
<keyword evidence="1" id="KW-0547">Nucleotide-binding</keyword>
<sequence length="1348" mass="152009">MTLSVNTRPYIRNIRRLPALYNNEYSLRSLRHGCSLAPSLHQTQASHATRSIPTTMTIGNDNIESGRITGSKKCIRSFSTSPLRRHDSHVAVDAASINDATPFEESTKQSETFTETGRPLGLSEKTDPRQDILIDGNYWQTSRGEGMFPTFLLVVNRRLSELDVTSKWLDGENRWETSASFPTSETETLTGFAFDGKKDDSQRSAIISLYLKIKGRGNWRTLRKNSPLIDDMKDLINTIPFLRSSIPDPVRYFDTEYRRFTQMSKMGLFELVPTWSSEQGNTVCSVALVEQDQPTIVETGRAGAWLFDREASEAAAHFHLIAELKKTSRWERMRKALGPRRDVAGNSIGKESEKPNEKTMLQDSHSSHNEKNAMTNSMTEIEHHAETPPNAIQTSPANRAAIEFTADDELLDMMKFYRDDLLQLSKNMGIQLINLGLRDLPYTPRVDFSGVPLDRGDQRSKELKEALEMLRISKNPKMLDIRSKVDSLPIMNYKQKVLDLVNNNPFSIIVAETGSGKSTQVPQMILDDAIDRDSGGKCNILCTQPRRLAAHRLAYRVAEERSENIGRTVGYMVRHNRRVSTKDTHITFCTTGILLNILQSSLENLESFSHIIIDEVHVRDIGIDFVMLLLKRYIRTHVGKRSKVPRVIVMSATMDTKTFASYLSLKGRDGKSIPAPHITVPGRQFHVNHHYLDDILESIESSPHADTLKGLVEDVESNKFLDKHYAFFGDPTTEELEAPVNSLPVEEPLIPAGLYAATIFNILSSTETGSILCFLPGLRSIMAVQSYLMTHGTHMGLDMFDNDRFRVGILHSRLPEEQEKLEASMPVGCRRIILSTDIAEASVTLPDVKYVVDSGKVNTLLVNQKTYSRRLADCWATKTNTKQRAGRVGRVHNGDYYFIGTKRRFDTLQISQTPAILQGDLQDTCLRAKVFAGKKESIWSFLKDTLEPPNQDDVDANVDALKQLQALNEKEKITPLGGILSQLSLSSQFGKLLILGVIFRCLDPLITLACLGSKSFFLRTTDPVMKKLVRGSTVEFAEGTASDHLARLNAYKAVRQVHIEKGYFAAREYAFSNHIWFREYEIVRREISQVFDQMKYANIIEHWHPLFDKGVGGENFNVNSDHTPLIKALLLHCLFPRLAGSKSISRTFVTNFEDRAMIHPSSVVNLGREYTRSLVVYSEKVETTSPIPFLMDNTLVSPLMASLFGGRLIWDTKELSMDSWLDLTINPDRTLSQPDEVARNLIEMQKALNVALTQALHSIADGYQVRQIPSKLRAFQQSQNELHEALSDAVKGLLDRDRDPSDVRSLQLSKQKKWEKPWEMDSSDSSDSLEVIVDQFEDGVNSADSIVV</sequence>
<keyword evidence="2" id="KW-0067">ATP-binding</keyword>
<dbReference type="PROSITE" id="PS51192">
    <property type="entry name" value="HELICASE_ATP_BIND_1"/>
    <property type="match status" value="1"/>
</dbReference>
<dbReference type="CDD" id="cd18791">
    <property type="entry name" value="SF2_C_RHA"/>
    <property type="match status" value="1"/>
</dbReference>
<evidence type="ECO:0000256" key="3">
    <source>
        <dbReference type="SAM" id="MobiDB-lite"/>
    </source>
</evidence>
<feature type="domain" description="Helicase ATP-binding" evidence="4">
    <location>
        <begin position="498"/>
        <end position="672"/>
    </location>
</feature>
<dbReference type="Pfam" id="PF00270">
    <property type="entry name" value="DEAD"/>
    <property type="match status" value="1"/>
</dbReference>